<feature type="non-terminal residue" evidence="4">
    <location>
        <position position="1"/>
    </location>
</feature>
<dbReference type="AlphaFoldDB" id="A0AAN4ZA49"/>
<reference evidence="4" key="2">
    <citation type="submission" date="2023-06" db="EMBL/GenBank/DDBJ databases">
        <title>Genome assembly of Pristionchus species.</title>
        <authorList>
            <person name="Yoshida K."/>
            <person name="Sommer R.J."/>
        </authorList>
    </citation>
    <scope>NUCLEOTIDE SEQUENCE</scope>
    <source>
        <strain evidence="4">RS5460</strain>
    </source>
</reference>
<protein>
    <submittedName>
        <fullName evidence="4">Uncharacterized protein</fullName>
    </submittedName>
</protein>
<dbReference type="EMBL" id="BTRK01000002">
    <property type="protein sequence ID" value="GMR37308.1"/>
    <property type="molecule type" value="Genomic_DNA"/>
</dbReference>
<evidence type="ECO:0000313" key="5">
    <source>
        <dbReference type="Proteomes" id="UP001328107"/>
    </source>
</evidence>
<feature type="region of interest" description="Disordered" evidence="2">
    <location>
        <begin position="1"/>
        <end position="29"/>
    </location>
</feature>
<feature type="coiled-coil region" evidence="1">
    <location>
        <begin position="70"/>
        <end position="244"/>
    </location>
</feature>
<evidence type="ECO:0000313" key="4">
    <source>
        <dbReference type="EMBL" id="GMR37313.1"/>
    </source>
</evidence>
<evidence type="ECO:0000313" key="3">
    <source>
        <dbReference type="EMBL" id="GMR37308.1"/>
    </source>
</evidence>
<feature type="compositionally biased region" description="Polar residues" evidence="2">
    <location>
        <begin position="324"/>
        <end position="335"/>
    </location>
</feature>
<evidence type="ECO:0000256" key="1">
    <source>
        <dbReference type="SAM" id="Coils"/>
    </source>
</evidence>
<feature type="compositionally biased region" description="Basic and acidic residues" evidence="2">
    <location>
        <begin position="1"/>
        <end position="11"/>
    </location>
</feature>
<evidence type="ECO:0000256" key="2">
    <source>
        <dbReference type="SAM" id="MobiDB-lite"/>
    </source>
</evidence>
<sequence length="335" mass="37471">KTRVAESRADAAETSLAVSASKPVGNNSTSLRVENNIAEICTLKEKLQSEASSSSRWIPAFGDSINGRLVETLEGDKKKLMSELENMKLKNQNMERSMKSLEQRHAILQNERSQEFNVMRVAGSDEGLDRMRDKLEEMRKELSITREINKQIATISLGGAIKELDEVKGKNMKLEEQMRMQSFAGTNKEIEELKKRNALLMQDNIKLMNSQKSIKSCETEMIKNNVIQQQRDKLANENRELRSKLDYYQKFGNIQGVTFNADSQPLGKSPPGHLLHHPNVPSGFIVSPPPAPPGSIMSPPSPLSSMPQVSSSARPSVPPRFCASISQSQMRDNLY</sequence>
<keyword evidence="5" id="KW-1185">Reference proteome</keyword>
<name>A0AAN4ZA49_9BILA</name>
<feature type="region of interest" description="Disordered" evidence="2">
    <location>
        <begin position="262"/>
        <end position="335"/>
    </location>
</feature>
<reference evidence="5" key="1">
    <citation type="submission" date="2022-10" db="EMBL/GenBank/DDBJ databases">
        <title>Genome assembly of Pristionchus species.</title>
        <authorList>
            <person name="Yoshida K."/>
            <person name="Sommer R.J."/>
        </authorList>
    </citation>
    <scope>NUCLEOTIDE SEQUENCE [LARGE SCALE GENOMIC DNA]</scope>
    <source>
        <strain evidence="3 5">RS5460</strain>
    </source>
</reference>
<feature type="compositionally biased region" description="Low complexity" evidence="2">
    <location>
        <begin position="294"/>
        <end position="315"/>
    </location>
</feature>
<keyword evidence="1" id="KW-0175">Coiled coil</keyword>
<gene>
    <name evidence="3" type="ORF">PMAYCL1PPCAC_07503</name>
    <name evidence="4" type="ORF">PMAYCL1PPCAC_07508</name>
</gene>
<accession>A0AAN4ZA49</accession>
<proteinExistence type="predicted"/>
<comment type="caution">
    <text evidence="4">The sequence shown here is derived from an EMBL/GenBank/DDBJ whole genome shotgun (WGS) entry which is preliminary data.</text>
</comment>
<dbReference type="Proteomes" id="UP001328107">
    <property type="component" value="Unassembled WGS sequence"/>
</dbReference>
<dbReference type="EMBL" id="BTRK01000002">
    <property type="protein sequence ID" value="GMR37313.1"/>
    <property type="molecule type" value="Genomic_DNA"/>
</dbReference>
<organism evidence="4 5">
    <name type="scientific">Pristionchus mayeri</name>
    <dbReference type="NCBI Taxonomy" id="1317129"/>
    <lineage>
        <taxon>Eukaryota</taxon>
        <taxon>Metazoa</taxon>
        <taxon>Ecdysozoa</taxon>
        <taxon>Nematoda</taxon>
        <taxon>Chromadorea</taxon>
        <taxon>Rhabditida</taxon>
        <taxon>Rhabditina</taxon>
        <taxon>Diplogasteromorpha</taxon>
        <taxon>Diplogasteroidea</taxon>
        <taxon>Neodiplogasteridae</taxon>
        <taxon>Pristionchus</taxon>
    </lineage>
</organism>